<gene>
    <name evidence="1" type="ORF">R1flu_028408</name>
</gene>
<dbReference type="AlphaFoldDB" id="A0ABD1XM52"/>
<evidence type="ECO:0000313" key="2">
    <source>
        <dbReference type="Proteomes" id="UP001605036"/>
    </source>
</evidence>
<evidence type="ECO:0000313" key="1">
    <source>
        <dbReference type="EMBL" id="KAL2609835.1"/>
    </source>
</evidence>
<organism evidence="1 2">
    <name type="scientific">Riccia fluitans</name>
    <dbReference type="NCBI Taxonomy" id="41844"/>
    <lineage>
        <taxon>Eukaryota</taxon>
        <taxon>Viridiplantae</taxon>
        <taxon>Streptophyta</taxon>
        <taxon>Embryophyta</taxon>
        <taxon>Marchantiophyta</taxon>
        <taxon>Marchantiopsida</taxon>
        <taxon>Marchantiidae</taxon>
        <taxon>Marchantiales</taxon>
        <taxon>Ricciaceae</taxon>
        <taxon>Riccia</taxon>
    </lineage>
</organism>
<name>A0ABD1XM52_9MARC</name>
<accession>A0ABD1XM52</accession>
<sequence>MSRIQRQTSCCCLHAKVERTLELSNTEAQKESGIDALFDKLLEQRSLLTRFFEFWIPVDPPVSSPLASTTVGVQYGLKHASILILPYKLQQRI</sequence>
<proteinExistence type="predicted"/>
<comment type="caution">
    <text evidence="1">The sequence shown here is derived from an EMBL/GenBank/DDBJ whole genome shotgun (WGS) entry which is preliminary data.</text>
</comment>
<protein>
    <submittedName>
        <fullName evidence="1">Uncharacterized protein</fullName>
    </submittedName>
</protein>
<keyword evidence="2" id="KW-1185">Reference proteome</keyword>
<dbReference type="EMBL" id="JBHFFA010000008">
    <property type="protein sequence ID" value="KAL2609835.1"/>
    <property type="molecule type" value="Genomic_DNA"/>
</dbReference>
<dbReference type="Proteomes" id="UP001605036">
    <property type="component" value="Unassembled WGS sequence"/>
</dbReference>
<reference evidence="1 2" key="1">
    <citation type="submission" date="2024-09" db="EMBL/GenBank/DDBJ databases">
        <title>Chromosome-scale assembly of Riccia fluitans.</title>
        <authorList>
            <person name="Paukszto L."/>
            <person name="Sawicki J."/>
            <person name="Karawczyk K."/>
            <person name="Piernik-Szablinska J."/>
            <person name="Szczecinska M."/>
            <person name="Mazdziarz M."/>
        </authorList>
    </citation>
    <scope>NUCLEOTIDE SEQUENCE [LARGE SCALE GENOMIC DNA]</scope>
    <source>
        <strain evidence="1">Rf_01</strain>
        <tissue evidence="1">Aerial parts of the thallus</tissue>
    </source>
</reference>